<keyword evidence="1" id="KW-0472">Membrane</keyword>
<dbReference type="InterPro" id="IPR013424">
    <property type="entry name" value="Ice-binding_C"/>
</dbReference>
<evidence type="ECO:0000313" key="3">
    <source>
        <dbReference type="Proteomes" id="UP000071392"/>
    </source>
</evidence>
<gene>
    <name evidence="2" type="ORF">AXK12_03345</name>
</gene>
<dbReference type="Proteomes" id="UP000071392">
    <property type="component" value="Unassembled WGS sequence"/>
</dbReference>
<keyword evidence="1" id="KW-0812">Transmembrane</keyword>
<evidence type="ECO:0000256" key="1">
    <source>
        <dbReference type="SAM" id="Phobius"/>
    </source>
</evidence>
<dbReference type="AlphaFoldDB" id="A0A139SPA8"/>
<feature type="transmembrane region" description="Helical" evidence="1">
    <location>
        <begin position="159"/>
        <end position="176"/>
    </location>
</feature>
<sequence>MSGRSTRITLNKTKGAIAISGDIFIDSGARIALWGSKQIGRNSTVRLRDSSFQFTRASFIKEESFHKLVVEGKSLLHFDWSGSPQGKRFLYLDDLSIANGAELVVQGWREGTHFFLVRKTSSNLEDALKRIAFKEYLPGRTQLEDYNKDYWAISGTPEPATYGATFGVVGIGLVVWRKKKPHRHCR</sequence>
<organism evidence="2 3">
    <name type="scientific">Cephaloticoccus capnophilus</name>
    <dbReference type="NCBI Taxonomy" id="1548208"/>
    <lineage>
        <taxon>Bacteria</taxon>
        <taxon>Pseudomonadati</taxon>
        <taxon>Verrucomicrobiota</taxon>
        <taxon>Opitutia</taxon>
        <taxon>Opitutales</taxon>
        <taxon>Opitutaceae</taxon>
        <taxon>Cephaloticoccus</taxon>
    </lineage>
</organism>
<accession>A0A139SPA8</accession>
<reference evidence="2 3" key="1">
    <citation type="submission" date="2016-02" db="EMBL/GenBank/DDBJ databases">
        <authorList>
            <person name="Wen L."/>
            <person name="He K."/>
            <person name="Yang H."/>
        </authorList>
    </citation>
    <scope>NUCLEOTIDE SEQUENCE [LARGE SCALE GENOMIC DNA]</scope>
    <source>
        <strain evidence="2 3">CV41</strain>
    </source>
</reference>
<protein>
    <recommendedName>
        <fullName evidence="4">PEP-CTERM protein-sorting domain-containing protein</fullName>
    </recommendedName>
</protein>
<evidence type="ECO:0008006" key="4">
    <source>
        <dbReference type="Google" id="ProtNLM"/>
    </source>
</evidence>
<dbReference type="NCBIfam" id="TIGR02595">
    <property type="entry name" value="PEP_CTERM"/>
    <property type="match status" value="1"/>
</dbReference>
<evidence type="ECO:0000313" key="2">
    <source>
        <dbReference type="EMBL" id="KXU36418.1"/>
    </source>
</evidence>
<proteinExistence type="predicted"/>
<comment type="caution">
    <text evidence="2">The sequence shown here is derived from an EMBL/GenBank/DDBJ whole genome shotgun (WGS) entry which is preliminary data.</text>
</comment>
<name>A0A139SPA8_9BACT</name>
<keyword evidence="3" id="KW-1185">Reference proteome</keyword>
<keyword evidence="1" id="KW-1133">Transmembrane helix</keyword>
<dbReference type="EMBL" id="LSZP01000026">
    <property type="protein sequence ID" value="KXU36418.1"/>
    <property type="molecule type" value="Genomic_DNA"/>
</dbReference>